<dbReference type="Proteomes" id="UP000515349">
    <property type="component" value="Chromosome"/>
</dbReference>
<dbReference type="GO" id="GO:0016787">
    <property type="term" value="F:hydrolase activity"/>
    <property type="evidence" value="ECO:0007669"/>
    <property type="project" value="UniProtKB-KW"/>
</dbReference>
<dbReference type="PANTHER" id="PTHR12826:SF15">
    <property type="entry name" value="RIBONUCLEASE Y"/>
    <property type="match status" value="1"/>
</dbReference>
<dbReference type="AlphaFoldDB" id="A0A7D7LMH0"/>
<keyword evidence="2" id="KW-0812">Transmembrane</keyword>
<sequence length="523" mass="58340">MTTTVIIVGILALVIGAVLGMVFSRSSLNTKAKFILEDAKKNAENIIETANVKAESVRKDKESQAKVKFLELKSQHDGEIQSREKKMQDAEKRIRDKEQKLNDELSKTGKLEKDLDRQIADYSTKHEILEKKQQDLDAVIAQKVEILEKIANYSAEDAKAELVEAMKAEAKSRAQSHVQSIMEEAQLNAKQEARKIVIQTIQRIGTEQAIENSVSVFNIESDEIKGRIIGREGRNIRALEAATGVEIIVDDTPEAILLSCFDPVRREIARLSLHRLVTDGRIHPARIEEVVEKTKKMIEEEIIEVGKRTIMDLGIHGLHPELVKIVGRMKFRSSYGQNLLQHSREVANIAATMAAELGLNVKMAKRAGLLHDIGKVPEQESELPHALLGMQWAEKYGENAEVVNAIGAHHDEVEMTSLLSPIIQVADAISGARPGARRQVLESYIQRLKDLEAAAMSFDGVSSAYAIQAGRELRVMVESNKVNDDQSSQLSYDISEKIQNELTYPGQVRVTVIRETRSVNIAR</sequence>
<evidence type="ECO:0000313" key="16">
    <source>
        <dbReference type="Proteomes" id="UP000539710"/>
    </source>
</evidence>
<dbReference type="Proteomes" id="UP000539710">
    <property type="component" value="Unassembled WGS sequence"/>
</dbReference>
<dbReference type="HAMAP" id="MF_00335">
    <property type="entry name" value="RNase_Y"/>
    <property type="match status" value="1"/>
</dbReference>
<accession>A0A7D7LMH0</accession>
<dbReference type="EMBL" id="CP059472">
    <property type="protein sequence ID" value="QMS98419.1"/>
    <property type="molecule type" value="Genomic_DNA"/>
</dbReference>
<feature type="coiled-coil region" evidence="11">
    <location>
        <begin position="40"/>
        <end position="149"/>
    </location>
</feature>
<dbReference type="InterPro" id="IPR036612">
    <property type="entry name" value="KH_dom_type_1_sf"/>
</dbReference>
<dbReference type="EC" id="3.1.-.-" evidence="9 10"/>
<dbReference type="Pfam" id="PF12072">
    <property type="entry name" value="RNase_Y_N"/>
    <property type="match status" value="1"/>
</dbReference>
<dbReference type="PROSITE" id="PS51831">
    <property type="entry name" value="HD"/>
    <property type="match status" value="1"/>
</dbReference>
<keyword evidence="4 9" id="KW-0255">Endonuclease</keyword>
<reference evidence="16" key="3">
    <citation type="submission" date="2020-07" db="EMBL/GenBank/DDBJ databases">
        <title>Flavobacterium sp. xlx-214.</title>
        <authorList>
            <person name="Yang C."/>
        </authorList>
    </citation>
    <scope>NUCLEOTIDE SEQUENCE [LARGE SCALE GENOMIC DNA]</scope>
    <source>
        <strain evidence="16">CX-624</strain>
    </source>
</reference>
<evidence type="ECO:0000313" key="14">
    <source>
        <dbReference type="EMBL" id="QMS98419.1"/>
    </source>
</evidence>
<evidence type="ECO:0000259" key="12">
    <source>
        <dbReference type="PROSITE" id="PS51831"/>
    </source>
</evidence>
<dbReference type="CDD" id="cd00077">
    <property type="entry name" value="HDc"/>
    <property type="match status" value="1"/>
</dbReference>
<comment type="similarity">
    <text evidence="9">Belongs to the RNase Y family.</text>
</comment>
<dbReference type="GO" id="GO:0005886">
    <property type="term" value="C:plasma membrane"/>
    <property type="evidence" value="ECO:0007669"/>
    <property type="project" value="UniProtKB-UniRule"/>
</dbReference>
<evidence type="ECO:0000313" key="13">
    <source>
        <dbReference type="EMBL" id="MBA5246202.1"/>
    </source>
</evidence>
<dbReference type="KEGG" id="cbau:H1R16_12085"/>
<keyword evidence="7" id="KW-1133">Transmembrane helix</keyword>
<reference evidence="13" key="4">
    <citation type="submission" date="2020-07" db="EMBL/GenBank/DDBJ databases">
        <authorList>
            <person name="Yang C."/>
        </authorList>
    </citation>
    <scope>NUCLEOTIDE SEQUENCE</scope>
    <source>
        <strain evidence="13">Cx-624</strain>
    </source>
</reference>
<evidence type="ECO:0000256" key="7">
    <source>
        <dbReference type="ARBA" id="ARBA00022989"/>
    </source>
</evidence>
<dbReference type="CDD" id="cd22431">
    <property type="entry name" value="KH-I_RNaseY"/>
    <property type="match status" value="1"/>
</dbReference>
<reference evidence="14" key="1">
    <citation type="submission" date="2020-07" db="EMBL/GenBank/DDBJ databases">
        <title>Chryseobacterium sp. CX-624.</title>
        <authorList>
            <person name="Yang C."/>
        </authorList>
    </citation>
    <scope>NUCLEOTIDE SEQUENCE</scope>
    <source>
        <strain evidence="14">CX-624</strain>
    </source>
</reference>
<evidence type="ECO:0000256" key="6">
    <source>
        <dbReference type="ARBA" id="ARBA00022884"/>
    </source>
</evidence>
<evidence type="ECO:0000313" key="15">
    <source>
        <dbReference type="Proteomes" id="UP000515349"/>
    </source>
</evidence>
<keyword evidence="16" id="KW-1185">Reference proteome</keyword>
<dbReference type="GO" id="GO:0004521">
    <property type="term" value="F:RNA endonuclease activity"/>
    <property type="evidence" value="ECO:0007669"/>
    <property type="project" value="UniProtKB-UniRule"/>
</dbReference>
<evidence type="ECO:0000256" key="10">
    <source>
        <dbReference type="NCBIfam" id="TIGR03319"/>
    </source>
</evidence>
<dbReference type="GO" id="GO:0003723">
    <property type="term" value="F:RNA binding"/>
    <property type="evidence" value="ECO:0007669"/>
    <property type="project" value="UniProtKB-UniRule"/>
</dbReference>
<dbReference type="InterPro" id="IPR004087">
    <property type="entry name" value="KH_dom"/>
</dbReference>
<dbReference type="InterPro" id="IPR003607">
    <property type="entry name" value="HD/PDEase_dom"/>
</dbReference>
<dbReference type="PROSITE" id="PS50084">
    <property type="entry name" value="KH_TYPE_1"/>
    <property type="match status" value="1"/>
</dbReference>
<evidence type="ECO:0000256" key="11">
    <source>
        <dbReference type="SAM" id="Coils"/>
    </source>
</evidence>
<reference evidence="15" key="2">
    <citation type="submission" date="2020-07" db="EMBL/GenBank/DDBJ databases">
        <title>Chryseobacterium sp.cx-624.</title>
        <authorList>
            <person name="Yang C."/>
        </authorList>
    </citation>
    <scope>NUCLEOTIDE SEQUENCE [LARGE SCALE GENOMIC DNA]</scope>
    <source>
        <strain evidence="15">cx-624</strain>
    </source>
</reference>
<evidence type="ECO:0000256" key="1">
    <source>
        <dbReference type="ARBA" id="ARBA00022475"/>
    </source>
</evidence>
<dbReference type="NCBIfam" id="TIGR03319">
    <property type="entry name" value="RNase_Y"/>
    <property type="match status" value="1"/>
</dbReference>
<proteinExistence type="inferred from homology"/>
<dbReference type="NCBIfam" id="TIGR00277">
    <property type="entry name" value="HDIG"/>
    <property type="match status" value="1"/>
</dbReference>
<dbReference type="InterPro" id="IPR006674">
    <property type="entry name" value="HD_domain"/>
</dbReference>
<comment type="function">
    <text evidence="9">Endoribonuclease that initiates mRNA decay.</text>
</comment>
<evidence type="ECO:0000256" key="4">
    <source>
        <dbReference type="ARBA" id="ARBA00022759"/>
    </source>
</evidence>
<dbReference type="InterPro" id="IPR017705">
    <property type="entry name" value="Ribonuclease_Y"/>
</dbReference>
<keyword evidence="1" id="KW-1003">Cell membrane</keyword>
<keyword evidence="3 9" id="KW-0540">Nuclease</keyword>
<dbReference type="InterPro" id="IPR006675">
    <property type="entry name" value="HDIG_dom"/>
</dbReference>
<evidence type="ECO:0000256" key="3">
    <source>
        <dbReference type="ARBA" id="ARBA00022722"/>
    </source>
</evidence>
<protein>
    <recommendedName>
        <fullName evidence="9 10">Ribonuclease Y</fullName>
        <shortName evidence="9">RNase Y</shortName>
        <ecNumber evidence="9 10">3.1.-.-</ecNumber>
    </recommendedName>
</protein>
<dbReference type="InterPro" id="IPR004088">
    <property type="entry name" value="KH_dom_type_1"/>
</dbReference>
<organism evidence="14 15">
    <name type="scientific">Marnyiella aurantia</name>
    <dbReference type="NCBI Taxonomy" id="2758037"/>
    <lineage>
        <taxon>Bacteria</taxon>
        <taxon>Pseudomonadati</taxon>
        <taxon>Bacteroidota</taxon>
        <taxon>Flavobacteriia</taxon>
        <taxon>Flavobacteriales</taxon>
        <taxon>Weeksellaceae</taxon>
        <taxon>Marnyiella</taxon>
    </lineage>
</organism>
<dbReference type="Gene3D" id="1.10.3210.10">
    <property type="entry name" value="Hypothetical protein af1432"/>
    <property type="match status" value="1"/>
</dbReference>
<evidence type="ECO:0000256" key="9">
    <source>
        <dbReference type="HAMAP-Rule" id="MF_00335"/>
    </source>
</evidence>
<dbReference type="EMBL" id="JACEUX010000001">
    <property type="protein sequence ID" value="MBA5246202.1"/>
    <property type="molecule type" value="Genomic_DNA"/>
</dbReference>
<evidence type="ECO:0000256" key="8">
    <source>
        <dbReference type="ARBA" id="ARBA00023136"/>
    </source>
</evidence>
<name>A0A7D7LMH0_9FLAO</name>
<dbReference type="SUPFAM" id="SSF109604">
    <property type="entry name" value="HD-domain/PDEase-like"/>
    <property type="match status" value="1"/>
</dbReference>
<dbReference type="Pfam" id="PF01966">
    <property type="entry name" value="HD"/>
    <property type="match status" value="1"/>
</dbReference>
<feature type="domain" description="HD" evidence="12">
    <location>
        <begin position="339"/>
        <end position="432"/>
    </location>
</feature>
<keyword evidence="5 9" id="KW-0378">Hydrolase</keyword>
<dbReference type="Gene3D" id="3.30.1370.10">
    <property type="entry name" value="K Homology domain, type 1"/>
    <property type="match status" value="1"/>
</dbReference>
<dbReference type="SMART" id="SM00322">
    <property type="entry name" value="KH"/>
    <property type="match status" value="1"/>
</dbReference>
<evidence type="ECO:0000256" key="5">
    <source>
        <dbReference type="ARBA" id="ARBA00022801"/>
    </source>
</evidence>
<dbReference type="Pfam" id="PF00013">
    <property type="entry name" value="KH_1"/>
    <property type="match status" value="1"/>
</dbReference>
<dbReference type="InterPro" id="IPR022711">
    <property type="entry name" value="RNase_Y_N"/>
</dbReference>
<dbReference type="SUPFAM" id="SSF54791">
    <property type="entry name" value="Eukaryotic type KH-domain (KH-domain type I)"/>
    <property type="match status" value="1"/>
</dbReference>
<dbReference type="FunFam" id="1.10.3210.10:FF:000013">
    <property type="entry name" value="Ribonuclease Y"/>
    <property type="match status" value="1"/>
</dbReference>
<keyword evidence="8" id="KW-0472">Membrane</keyword>
<dbReference type="SMART" id="SM00471">
    <property type="entry name" value="HDc"/>
    <property type="match status" value="1"/>
</dbReference>
<gene>
    <name evidence="9 14" type="primary">rny</name>
    <name evidence="14" type="ORF">H1R16_12085</name>
    <name evidence="13" type="ORF">H2507_03375</name>
</gene>
<dbReference type="RefSeq" id="WP_181886294.1">
    <property type="nucleotide sequence ID" value="NZ_CP059472.1"/>
</dbReference>
<evidence type="ECO:0000256" key="2">
    <source>
        <dbReference type="ARBA" id="ARBA00022692"/>
    </source>
</evidence>
<dbReference type="GO" id="GO:0006402">
    <property type="term" value="P:mRNA catabolic process"/>
    <property type="evidence" value="ECO:0007669"/>
    <property type="project" value="UniProtKB-UniRule"/>
</dbReference>
<keyword evidence="6 9" id="KW-0694">RNA-binding</keyword>
<dbReference type="PANTHER" id="PTHR12826">
    <property type="entry name" value="RIBONUCLEASE Y"/>
    <property type="match status" value="1"/>
</dbReference>
<keyword evidence="11" id="KW-0175">Coiled coil</keyword>